<dbReference type="Pfam" id="PF07993">
    <property type="entry name" value="NAD_binding_4"/>
    <property type="match status" value="1"/>
</dbReference>
<evidence type="ECO:0000259" key="1">
    <source>
        <dbReference type="Pfam" id="PF07993"/>
    </source>
</evidence>
<organism evidence="2 3">
    <name type="scientific">Laceyella putida</name>
    <dbReference type="NCBI Taxonomy" id="110101"/>
    <lineage>
        <taxon>Bacteria</taxon>
        <taxon>Bacillati</taxon>
        <taxon>Bacillota</taxon>
        <taxon>Bacilli</taxon>
        <taxon>Bacillales</taxon>
        <taxon>Thermoactinomycetaceae</taxon>
        <taxon>Laceyella</taxon>
    </lineage>
</organism>
<dbReference type="RefSeq" id="WP_379863490.1">
    <property type="nucleotide sequence ID" value="NZ_JBHTBW010000007.1"/>
</dbReference>
<protein>
    <submittedName>
        <fullName evidence="2">SDR family oxidoreductase</fullName>
    </submittedName>
</protein>
<reference evidence="3" key="1">
    <citation type="journal article" date="2019" name="Int. J. Syst. Evol. Microbiol.">
        <title>The Global Catalogue of Microorganisms (GCM) 10K type strain sequencing project: providing services to taxonomists for standard genome sequencing and annotation.</title>
        <authorList>
            <consortium name="The Broad Institute Genomics Platform"/>
            <consortium name="The Broad Institute Genome Sequencing Center for Infectious Disease"/>
            <person name="Wu L."/>
            <person name="Ma J."/>
        </authorList>
    </citation>
    <scope>NUCLEOTIDE SEQUENCE [LARGE SCALE GENOMIC DNA]</scope>
    <source>
        <strain evidence="3">CGMCC 1.12942</strain>
    </source>
</reference>
<keyword evidence="3" id="KW-1185">Reference proteome</keyword>
<sequence length="352" mass="39809">MTQYMFTGFPGFIASKLFHALQEKSPSASFVFLVHPTQLTKARHMCSNPHIQLLPGDITKEHLGLSKNQLKQLQEEVTHVFHLAALYNLAVPKEAAHAVNVVGTEHVNRFVRSLNNLQRYVYFSTAYVSGDREGPVTEDELDCGQGFKNHYEWSKFEAEKKVAQLEGVPVTILRPGIVVGDSQTGETAKFDGPYFIMRFLDALRQWPIPYIGKGEAYFNMVPVDYIVEASLALAHSEKAVNQTFHLTSPSPPRVRELIHMISEELLGKKPALTAPFSLFEMIMKLPPIPRWLSVQKESLVYLSSHAEYDCRKARSILLAAGIDCPDVADYLPQIISFYKRHRDDHDKKIAVE</sequence>
<feature type="domain" description="Thioester reductase (TE)" evidence="1">
    <location>
        <begin position="7"/>
        <end position="229"/>
    </location>
</feature>
<dbReference type="InterPro" id="IPR013120">
    <property type="entry name" value="FAR_NAD-bd"/>
</dbReference>
<dbReference type="InterPro" id="IPR036291">
    <property type="entry name" value="NAD(P)-bd_dom_sf"/>
</dbReference>
<dbReference type="Gene3D" id="3.40.50.720">
    <property type="entry name" value="NAD(P)-binding Rossmann-like Domain"/>
    <property type="match status" value="1"/>
</dbReference>
<name>A0ABW2RH44_9BACL</name>
<dbReference type="SUPFAM" id="SSF51735">
    <property type="entry name" value="NAD(P)-binding Rossmann-fold domains"/>
    <property type="match status" value="1"/>
</dbReference>
<evidence type="ECO:0000313" key="2">
    <source>
        <dbReference type="EMBL" id="MFC7440249.1"/>
    </source>
</evidence>
<dbReference type="EMBL" id="JBHTBW010000007">
    <property type="protein sequence ID" value="MFC7440249.1"/>
    <property type="molecule type" value="Genomic_DNA"/>
</dbReference>
<dbReference type="CDD" id="cd05263">
    <property type="entry name" value="MupV_like_SDR_e"/>
    <property type="match status" value="1"/>
</dbReference>
<gene>
    <name evidence="2" type="ORF">ACFQNG_03600</name>
</gene>
<dbReference type="Proteomes" id="UP001596500">
    <property type="component" value="Unassembled WGS sequence"/>
</dbReference>
<evidence type="ECO:0000313" key="3">
    <source>
        <dbReference type="Proteomes" id="UP001596500"/>
    </source>
</evidence>
<comment type="caution">
    <text evidence="2">The sequence shown here is derived from an EMBL/GenBank/DDBJ whole genome shotgun (WGS) entry which is preliminary data.</text>
</comment>
<proteinExistence type="predicted"/>
<dbReference type="PANTHER" id="PTHR43000">
    <property type="entry name" value="DTDP-D-GLUCOSE 4,6-DEHYDRATASE-RELATED"/>
    <property type="match status" value="1"/>
</dbReference>
<accession>A0ABW2RH44</accession>